<dbReference type="InterPro" id="IPR007858">
    <property type="entry name" value="Dpy-30_motif"/>
</dbReference>
<dbReference type="PANTHER" id="PTHR46161">
    <property type="entry name" value="NUCLEOSIDE DIPHOSPHATE KINASE"/>
    <property type="match status" value="1"/>
</dbReference>
<comment type="similarity">
    <text evidence="1 2">Belongs to the NDK family.</text>
</comment>
<proteinExistence type="inferred from homology"/>
<dbReference type="GeneID" id="108733440"/>
<accession>A0A1W4WJ31</accession>
<name>A0A1W4WJ31_AGRPL</name>
<dbReference type="OrthoDB" id="1729737at2759"/>
<dbReference type="CDD" id="cd22970">
    <property type="entry name" value="DD_NDKH5-like"/>
    <property type="match status" value="1"/>
</dbReference>
<sequence>MCDEKGAQRPCCERLLNYNPPLVCDASKDDASVSGIVSRPKSGDETQPCGKQRIRGPCSDSYYSTTTNLTDDEIHYLSPISPVSPLSDDEGIFPIEYKTPTILRLLRELPPARTISSSVSCIEPLLQRTLAIIKPEAMQYKETVLRAIRDAGFTVIRERTIHLTPEQVSEIYNKYYGTPAFPNMVITMSVGPILVLCMAAANAITKWKDMVGPDKILRSEWFVRTSMRARFGLHDDMIEALHASENIFEAERENRYFNPESILEPIITEENQVADFCNLYVNPVLINGLTELLKKKPADPIIWLGNWLLNNDPYQPRFPPEIAVLPT</sequence>
<keyword evidence="4" id="KW-1185">Reference proteome</keyword>
<dbReference type="GO" id="GO:0005929">
    <property type="term" value="C:cilium"/>
    <property type="evidence" value="ECO:0007669"/>
    <property type="project" value="TreeGrafter"/>
</dbReference>
<evidence type="ECO:0000313" key="4">
    <source>
        <dbReference type="Proteomes" id="UP000192223"/>
    </source>
</evidence>
<dbReference type="KEGG" id="apln:108733440"/>
<dbReference type="Pfam" id="PF05186">
    <property type="entry name" value="Dpy-30"/>
    <property type="match status" value="1"/>
</dbReference>
<dbReference type="GO" id="GO:0003341">
    <property type="term" value="P:cilium movement"/>
    <property type="evidence" value="ECO:0007669"/>
    <property type="project" value="TreeGrafter"/>
</dbReference>
<dbReference type="Pfam" id="PF00334">
    <property type="entry name" value="NDK"/>
    <property type="match status" value="1"/>
</dbReference>
<dbReference type="SMART" id="SM00562">
    <property type="entry name" value="NDK"/>
    <property type="match status" value="1"/>
</dbReference>
<comment type="caution">
    <text evidence="2">Lacks conserved residue(s) required for the propagation of feature annotation.</text>
</comment>
<dbReference type="PROSITE" id="PS51374">
    <property type="entry name" value="NDPK_LIKE"/>
    <property type="match status" value="1"/>
</dbReference>
<organism evidence="4 5">
    <name type="scientific">Agrilus planipennis</name>
    <name type="common">Emerald ash borer</name>
    <name type="synonym">Agrilus marcopoli</name>
    <dbReference type="NCBI Taxonomy" id="224129"/>
    <lineage>
        <taxon>Eukaryota</taxon>
        <taxon>Metazoa</taxon>
        <taxon>Ecdysozoa</taxon>
        <taxon>Arthropoda</taxon>
        <taxon>Hexapoda</taxon>
        <taxon>Insecta</taxon>
        <taxon>Pterygota</taxon>
        <taxon>Neoptera</taxon>
        <taxon>Endopterygota</taxon>
        <taxon>Coleoptera</taxon>
        <taxon>Polyphaga</taxon>
        <taxon>Elateriformia</taxon>
        <taxon>Buprestoidea</taxon>
        <taxon>Buprestidae</taxon>
        <taxon>Agrilinae</taxon>
        <taxon>Agrilus</taxon>
    </lineage>
</organism>
<dbReference type="InParanoid" id="A0A1W4WJ31"/>
<dbReference type="STRING" id="224129.A0A1W4WJ31"/>
<feature type="domain" description="Nucleoside diphosphate kinase-like" evidence="3">
    <location>
        <begin position="126"/>
        <end position="264"/>
    </location>
</feature>
<dbReference type="Proteomes" id="UP000192223">
    <property type="component" value="Unplaced"/>
</dbReference>
<dbReference type="PANTHER" id="PTHR46161:SF1">
    <property type="entry name" value="NUCLEOSIDE DIPHOSPHATE KINASE HOMOLOG 5"/>
    <property type="match status" value="1"/>
</dbReference>
<dbReference type="RefSeq" id="XP_018320118.1">
    <property type="nucleotide sequence ID" value="XM_018464616.2"/>
</dbReference>
<evidence type="ECO:0000313" key="5">
    <source>
        <dbReference type="RefSeq" id="XP_018320118.1"/>
    </source>
</evidence>
<dbReference type="InterPro" id="IPR036850">
    <property type="entry name" value="NDK-like_dom_sf"/>
</dbReference>
<dbReference type="Gene3D" id="1.20.890.10">
    <property type="entry name" value="cAMP-dependent protein kinase regulatory subunit, dimerization-anchoring domain"/>
    <property type="match status" value="1"/>
</dbReference>
<dbReference type="AlphaFoldDB" id="A0A1W4WJ31"/>
<dbReference type="Gene3D" id="3.30.70.141">
    <property type="entry name" value="Nucleoside diphosphate kinase-like domain"/>
    <property type="match status" value="1"/>
</dbReference>
<dbReference type="InterPro" id="IPR034907">
    <property type="entry name" value="NDK-like_dom"/>
</dbReference>
<evidence type="ECO:0000256" key="2">
    <source>
        <dbReference type="PROSITE-ProRule" id="PRU00706"/>
    </source>
</evidence>
<reference evidence="5" key="1">
    <citation type="submission" date="2025-08" db="UniProtKB">
        <authorList>
            <consortium name="RefSeq"/>
        </authorList>
    </citation>
    <scope>IDENTIFICATION</scope>
    <source>
        <tissue evidence="5">Entire body</tissue>
    </source>
</reference>
<evidence type="ECO:0000259" key="3">
    <source>
        <dbReference type="SMART" id="SM00562"/>
    </source>
</evidence>
<protein>
    <submittedName>
        <fullName evidence="5">Nucleoside diphosphate kinase homolog 5-like</fullName>
    </submittedName>
</protein>
<dbReference type="SUPFAM" id="SSF54919">
    <property type="entry name" value="Nucleoside diphosphate kinase, NDK"/>
    <property type="match status" value="1"/>
</dbReference>
<dbReference type="GO" id="GO:1902176">
    <property type="term" value="P:negative regulation of oxidative stress-induced intrinsic apoptotic signaling pathway"/>
    <property type="evidence" value="ECO:0007669"/>
    <property type="project" value="TreeGrafter"/>
</dbReference>
<evidence type="ECO:0000256" key="1">
    <source>
        <dbReference type="ARBA" id="ARBA00008142"/>
    </source>
</evidence>
<gene>
    <name evidence="5" type="primary">LOC108733440</name>
</gene>